<dbReference type="EMBL" id="JAODOR010000007">
    <property type="protein sequence ID" value="MCT9001939.1"/>
    <property type="molecule type" value="Genomic_DNA"/>
</dbReference>
<evidence type="ECO:0000313" key="2">
    <source>
        <dbReference type="EMBL" id="MCT9001939.1"/>
    </source>
</evidence>
<sequence>MSPPTTALQRTYRYLRLTLVGAVVAIFTAVAVAASDVGWLPSLSDYYYSPARTTFTGALFVAAAVLLALSGRGPERALLDACAVLAPLIALIPTPHIPPAALPDVANGITTYLVITTLALIVAVTLTLTGDMPVAGVAASGSVAALVILTLGLAWMLAPHAVLTHGHVIATVAFFALFGAVAILHAFPRTTAPPPRALRVIYTGIAALLGLVLVAYLTTSNVVLLAESVALALFAVFWIVQSIEKWNDPDPSLR</sequence>
<feature type="transmembrane region" description="Helical" evidence="1">
    <location>
        <begin position="49"/>
        <end position="70"/>
    </location>
</feature>
<proteinExistence type="predicted"/>
<name>A0ABT2PBG1_9MICO</name>
<comment type="caution">
    <text evidence="2">The sequence shown here is derived from an EMBL/GenBank/DDBJ whole genome shotgun (WGS) entry which is preliminary data.</text>
</comment>
<feature type="transmembrane region" description="Helical" evidence="1">
    <location>
        <begin position="135"/>
        <end position="156"/>
    </location>
</feature>
<evidence type="ECO:0000313" key="3">
    <source>
        <dbReference type="Proteomes" id="UP001300496"/>
    </source>
</evidence>
<protein>
    <recommendedName>
        <fullName evidence="4">DUF998 domain-containing protein</fullName>
    </recommendedName>
</protein>
<feature type="transmembrane region" description="Helical" evidence="1">
    <location>
        <begin position="168"/>
        <end position="187"/>
    </location>
</feature>
<dbReference type="RefSeq" id="WP_261606490.1">
    <property type="nucleotide sequence ID" value="NZ_JAODOR010000007.1"/>
</dbReference>
<dbReference type="Proteomes" id="UP001300496">
    <property type="component" value="Unassembled WGS sequence"/>
</dbReference>
<reference evidence="2 3" key="1">
    <citation type="journal article" date="2024" name="Int. J. Syst. Evol. Microbiol.">
        <title>Microbacterium memoriense sp. nov., a member of the Actinomycetota from marine beach sediment of the north coast of Portugal.</title>
        <authorList>
            <person name="Santos J.D.N.D."/>
            <person name="Klimek D."/>
            <person name="Calusinska M."/>
            <person name="Lobo-da-Cunha A."/>
            <person name="Catita J."/>
            <person name="Goncalves H."/>
            <person name="Gonzalez I."/>
            <person name="Lage O.M."/>
        </authorList>
    </citation>
    <scope>NUCLEOTIDE SEQUENCE [LARGE SCALE GENOMIC DNA]</scope>
    <source>
        <strain evidence="2 3">PMIC_1C1B</strain>
    </source>
</reference>
<keyword evidence="1" id="KW-0812">Transmembrane</keyword>
<gene>
    <name evidence="2" type="ORF">N4R40_06125</name>
</gene>
<keyword evidence="1" id="KW-0472">Membrane</keyword>
<feature type="transmembrane region" description="Helical" evidence="1">
    <location>
        <begin position="199"/>
        <end position="217"/>
    </location>
</feature>
<feature type="transmembrane region" description="Helical" evidence="1">
    <location>
        <begin position="223"/>
        <end position="240"/>
    </location>
</feature>
<feature type="transmembrane region" description="Helical" evidence="1">
    <location>
        <begin position="109"/>
        <end position="128"/>
    </location>
</feature>
<feature type="transmembrane region" description="Helical" evidence="1">
    <location>
        <begin position="77"/>
        <end position="97"/>
    </location>
</feature>
<accession>A0ABT2PBG1</accession>
<keyword evidence="3" id="KW-1185">Reference proteome</keyword>
<keyword evidence="1" id="KW-1133">Transmembrane helix</keyword>
<evidence type="ECO:0000256" key="1">
    <source>
        <dbReference type="SAM" id="Phobius"/>
    </source>
</evidence>
<evidence type="ECO:0008006" key="4">
    <source>
        <dbReference type="Google" id="ProtNLM"/>
    </source>
</evidence>
<organism evidence="2 3">
    <name type="scientific">Microbacterium memoriense</name>
    <dbReference type="NCBI Taxonomy" id="2978350"/>
    <lineage>
        <taxon>Bacteria</taxon>
        <taxon>Bacillati</taxon>
        <taxon>Actinomycetota</taxon>
        <taxon>Actinomycetes</taxon>
        <taxon>Micrococcales</taxon>
        <taxon>Microbacteriaceae</taxon>
        <taxon>Microbacterium</taxon>
    </lineage>
</organism>